<keyword evidence="2" id="KW-1185">Reference proteome</keyword>
<dbReference type="OrthoDB" id="2669721at2759"/>
<dbReference type="Proteomes" id="UP000305948">
    <property type="component" value="Unassembled WGS sequence"/>
</dbReference>
<sequence>MIDWALGSENTFWGHYAITASLQLYCTHTHCWQFLERLSLGMAIMMHKLQQPDLSNQVTGNLAQHSLFGTEESRPLWYSRLTIPHGVPPVISIIAPPSVRCSVRTRHAAHFKLGSSASELPPENKAIICLASSPRVYCNTSDKRVYLNHIVKWCHIQATLEIFHSWPWFLLTLANAPSMAALNGLVGSQGAHRCYIYYPQRGHHNAVTGSDFPDLPLSTLHPSKDEYDQNLHLLKTTGNPMRYKELHLETGSCKPTIFSGITHSFRCPKLFGIDIMHLPALNIPNLFIPL</sequence>
<reference evidence="1 2" key="1">
    <citation type="journal article" date="2019" name="Nat. Ecol. Evol.">
        <title>Megaphylogeny resolves global patterns of mushroom evolution.</title>
        <authorList>
            <person name="Varga T."/>
            <person name="Krizsan K."/>
            <person name="Foldi C."/>
            <person name="Dima B."/>
            <person name="Sanchez-Garcia M."/>
            <person name="Sanchez-Ramirez S."/>
            <person name="Szollosi G.J."/>
            <person name="Szarkandi J.G."/>
            <person name="Papp V."/>
            <person name="Albert L."/>
            <person name="Andreopoulos W."/>
            <person name="Angelini C."/>
            <person name="Antonin V."/>
            <person name="Barry K.W."/>
            <person name="Bougher N.L."/>
            <person name="Buchanan P."/>
            <person name="Buyck B."/>
            <person name="Bense V."/>
            <person name="Catcheside P."/>
            <person name="Chovatia M."/>
            <person name="Cooper J."/>
            <person name="Damon W."/>
            <person name="Desjardin D."/>
            <person name="Finy P."/>
            <person name="Geml J."/>
            <person name="Haridas S."/>
            <person name="Hughes K."/>
            <person name="Justo A."/>
            <person name="Karasinski D."/>
            <person name="Kautmanova I."/>
            <person name="Kiss B."/>
            <person name="Kocsube S."/>
            <person name="Kotiranta H."/>
            <person name="LaButti K.M."/>
            <person name="Lechner B.E."/>
            <person name="Liimatainen K."/>
            <person name="Lipzen A."/>
            <person name="Lukacs Z."/>
            <person name="Mihaltcheva S."/>
            <person name="Morgado L.N."/>
            <person name="Niskanen T."/>
            <person name="Noordeloos M.E."/>
            <person name="Ohm R.A."/>
            <person name="Ortiz-Santana B."/>
            <person name="Ovrebo C."/>
            <person name="Racz N."/>
            <person name="Riley R."/>
            <person name="Savchenko A."/>
            <person name="Shiryaev A."/>
            <person name="Soop K."/>
            <person name="Spirin V."/>
            <person name="Szebenyi C."/>
            <person name="Tomsovsky M."/>
            <person name="Tulloss R.E."/>
            <person name="Uehling J."/>
            <person name="Grigoriev I.V."/>
            <person name="Vagvolgyi C."/>
            <person name="Papp T."/>
            <person name="Martin F.M."/>
            <person name="Miettinen O."/>
            <person name="Hibbett D.S."/>
            <person name="Nagy L.G."/>
        </authorList>
    </citation>
    <scope>NUCLEOTIDE SEQUENCE [LARGE SCALE GENOMIC DNA]</scope>
    <source>
        <strain evidence="1 2">OMC1185</strain>
    </source>
</reference>
<dbReference type="STRING" id="5364.A0A5C3MJT2"/>
<organism evidence="1 2">
    <name type="scientific">Heliocybe sulcata</name>
    <dbReference type="NCBI Taxonomy" id="5364"/>
    <lineage>
        <taxon>Eukaryota</taxon>
        <taxon>Fungi</taxon>
        <taxon>Dikarya</taxon>
        <taxon>Basidiomycota</taxon>
        <taxon>Agaricomycotina</taxon>
        <taxon>Agaricomycetes</taxon>
        <taxon>Gloeophyllales</taxon>
        <taxon>Gloeophyllaceae</taxon>
        <taxon>Heliocybe</taxon>
    </lineage>
</organism>
<protein>
    <submittedName>
        <fullName evidence="1">Uncharacterized protein</fullName>
    </submittedName>
</protein>
<name>A0A5C3MJT2_9AGAM</name>
<gene>
    <name evidence="1" type="ORF">OE88DRAFT_1649115</name>
</gene>
<evidence type="ECO:0000313" key="1">
    <source>
        <dbReference type="EMBL" id="TFK45682.1"/>
    </source>
</evidence>
<evidence type="ECO:0000313" key="2">
    <source>
        <dbReference type="Proteomes" id="UP000305948"/>
    </source>
</evidence>
<dbReference type="EMBL" id="ML213538">
    <property type="protein sequence ID" value="TFK45682.1"/>
    <property type="molecule type" value="Genomic_DNA"/>
</dbReference>
<dbReference type="AlphaFoldDB" id="A0A5C3MJT2"/>
<accession>A0A5C3MJT2</accession>
<proteinExistence type="predicted"/>